<evidence type="ECO:0000256" key="5">
    <source>
        <dbReference type="SAM" id="Phobius"/>
    </source>
</evidence>
<feature type="transmembrane region" description="Helical" evidence="5">
    <location>
        <begin position="325"/>
        <end position="350"/>
    </location>
</feature>
<keyword evidence="8" id="KW-1185">Reference proteome</keyword>
<dbReference type="PROSITE" id="PS50850">
    <property type="entry name" value="MFS"/>
    <property type="match status" value="1"/>
</dbReference>
<feature type="transmembrane region" description="Helical" evidence="5">
    <location>
        <begin position="55"/>
        <end position="78"/>
    </location>
</feature>
<feature type="transmembrane region" description="Helical" evidence="5">
    <location>
        <begin position="12"/>
        <end position="35"/>
    </location>
</feature>
<feature type="transmembrane region" description="Helical" evidence="5">
    <location>
        <begin position="149"/>
        <end position="170"/>
    </location>
</feature>
<proteinExistence type="predicted"/>
<evidence type="ECO:0000256" key="3">
    <source>
        <dbReference type="ARBA" id="ARBA00022989"/>
    </source>
</evidence>
<feature type="transmembrane region" description="Helical" evidence="5">
    <location>
        <begin position="176"/>
        <end position="197"/>
    </location>
</feature>
<protein>
    <submittedName>
        <fullName evidence="7">MFS transporter</fullName>
    </submittedName>
</protein>
<comment type="caution">
    <text evidence="7">The sequence shown here is derived from an EMBL/GenBank/DDBJ whole genome shotgun (WGS) entry which is preliminary data.</text>
</comment>
<dbReference type="Pfam" id="PF07690">
    <property type="entry name" value="MFS_1"/>
    <property type="match status" value="1"/>
</dbReference>
<evidence type="ECO:0000313" key="8">
    <source>
        <dbReference type="Proteomes" id="UP000648352"/>
    </source>
</evidence>
<gene>
    <name evidence="7" type="ORF">H9651_08880</name>
</gene>
<reference evidence="7 8" key="1">
    <citation type="submission" date="2020-08" db="EMBL/GenBank/DDBJ databases">
        <title>A Genomic Blueprint of the Chicken Gut Microbiome.</title>
        <authorList>
            <person name="Gilroy R."/>
            <person name="Ravi A."/>
            <person name="Getino M."/>
            <person name="Pursley I."/>
            <person name="Horton D.L."/>
            <person name="Alikhan N.-F."/>
            <person name="Baker D."/>
            <person name="Gharbi K."/>
            <person name="Hall N."/>
            <person name="Watson M."/>
            <person name="Adriaenssens E.M."/>
            <person name="Foster-Nyarko E."/>
            <person name="Jarju S."/>
            <person name="Secka A."/>
            <person name="Antonio M."/>
            <person name="Oren A."/>
            <person name="Chaudhuri R."/>
            <person name="La Ragione R.M."/>
            <person name="Hildebrand F."/>
            <person name="Pallen M.J."/>
        </authorList>
    </citation>
    <scope>NUCLEOTIDE SEQUENCE [LARGE SCALE GENOMIC DNA]</scope>
    <source>
        <strain evidence="7 8">Sa4CUA7</strain>
    </source>
</reference>
<keyword evidence="3 5" id="KW-1133">Transmembrane helix</keyword>
<evidence type="ECO:0000259" key="6">
    <source>
        <dbReference type="PROSITE" id="PS50850"/>
    </source>
</evidence>
<evidence type="ECO:0000256" key="4">
    <source>
        <dbReference type="ARBA" id="ARBA00023136"/>
    </source>
</evidence>
<dbReference type="Proteomes" id="UP000648352">
    <property type="component" value="Unassembled WGS sequence"/>
</dbReference>
<dbReference type="SUPFAM" id="SSF103473">
    <property type="entry name" value="MFS general substrate transporter"/>
    <property type="match status" value="1"/>
</dbReference>
<dbReference type="PANTHER" id="PTHR23528">
    <property type="match status" value="1"/>
</dbReference>
<dbReference type="InterPro" id="IPR011701">
    <property type="entry name" value="MFS"/>
</dbReference>
<name>A0ABR8S2N2_9MICO</name>
<feature type="domain" description="Major facilitator superfamily (MFS) profile" evidence="6">
    <location>
        <begin position="14"/>
        <end position="420"/>
    </location>
</feature>
<accession>A0ABR8S2N2</accession>
<evidence type="ECO:0000256" key="1">
    <source>
        <dbReference type="ARBA" id="ARBA00004651"/>
    </source>
</evidence>
<dbReference type="InterPro" id="IPR020846">
    <property type="entry name" value="MFS_dom"/>
</dbReference>
<feature type="transmembrane region" description="Helical" evidence="5">
    <location>
        <begin position="299"/>
        <end position="319"/>
    </location>
</feature>
<feature type="transmembrane region" description="Helical" evidence="5">
    <location>
        <begin position="90"/>
        <end position="108"/>
    </location>
</feature>
<keyword evidence="2 5" id="KW-0812">Transmembrane</keyword>
<dbReference type="PANTHER" id="PTHR23528:SF1">
    <property type="entry name" value="MAJOR FACILITATOR SUPERFAMILY (MFS) PROFILE DOMAIN-CONTAINING PROTEIN"/>
    <property type="match status" value="1"/>
</dbReference>
<evidence type="ECO:0000313" key="7">
    <source>
        <dbReference type="EMBL" id="MBD7957751.1"/>
    </source>
</evidence>
<feature type="transmembrane region" description="Helical" evidence="5">
    <location>
        <begin position="265"/>
        <end position="287"/>
    </location>
</feature>
<sequence>MVPVASAAPTLSRVGAGFIWGLILASFGVNMAYIVPLAFSLSLKLNELAPGQEELLGVITGSGAVVALVTAPLLGMLSDRTRSRFGRRRPFMLGGLVIGLVSLFVMATAPSLPILIVGWMLAMLGWGTATGALLNVQADRLPEEQRGKVAGLNGFASMIAPTVGVVIAGAVASSLFLVFLIPGIVGGLFLLAFAIFFKDADSRAFEHAPMTLGGVVSKYVFNPKTYPAFAWNWLGRFFFFAGLSFSTTFTAFFFAQRLGIPLEEIAGVIGMVALLGMVATVIGSIGGGFLSDRLKRRRVFILVSAIAFVGGALISAVAWDLTLIIVGSLLINFAIGCFSAVDQAIVLDVLPNRETEAGRFLALMGFAQQIPGVIAPVFAGLIITIGATAGEKNYALAYIVSGALVLLGAAVIFLKVKVVR</sequence>
<feature type="transmembrane region" description="Helical" evidence="5">
    <location>
        <begin position="114"/>
        <end position="137"/>
    </location>
</feature>
<feature type="transmembrane region" description="Helical" evidence="5">
    <location>
        <begin position="370"/>
        <end position="389"/>
    </location>
</feature>
<keyword evidence="4 5" id="KW-0472">Membrane</keyword>
<organism evidence="7 8">
    <name type="scientific">Microbacterium pullorum</name>
    <dbReference type="NCBI Taxonomy" id="2762236"/>
    <lineage>
        <taxon>Bacteria</taxon>
        <taxon>Bacillati</taxon>
        <taxon>Actinomycetota</taxon>
        <taxon>Actinomycetes</taxon>
        <taxon>Micrococcales</taxon>
        <taxon>Microbacteriaceae</taxon>
        <taxon>Microbacterium</taxon>
    </lineage>
</organism>
<comment type="subcellular location">
    <subcellularLocation>
        <location evidence="1">Cell membrane</location>
        <topology evidence="1">Multi-pass membrane protein</topology>
    </subcellularLocation>
</comment>
<dbReference type="EMBL" id="JACSQP010000004">
    <property type="protein sequence ID" value="MBD7957751.1"/>
    <property type="molecule type" value="Genomic_DNA"/>
</dbReference>
<dbReference type="InterPro" id="IPR036259">
    <property type="entry name" value="MFS_trans_sf"/>
</dbReference>
<evidence type="ECO:0000256" key="2">
    <source>
        <dbReference type="ARBA" id="ARBA00022692"/>
    </source>
</evidence>
<feature type="transmembrane region" description="Helical" evidence="5">
    <location>
        <begin position="233"/>
        <end position="253"/>
    </location>
</feature>
<dbReference type="Gene3D" id="1.20.1250.20">
    <property type="entry name" value="MFS general substrate transporter like domains"/>
    <property type="match status" value="2"/>
</dbReference>
<feature type="transmembrane region" description="Helical" evidence="5">
    <location>
        <begin position="395"/>
        <end position="414"/>
    </location>
</feature>